<gene>
    <name evidence="4" type="primary">tsaA</name>
    <name evidence="4" type="ORF">ACFL27_00730</name>
</gene>
<dbReference type="Pfam" id="PF01980">
    <property type="entry name" value="TrmO_N"/>
    <property type="match status" value="1"/>
</dbReference>
<evidence type="ECO:0000256" key="2">
    <source>
        <dbReference type="ARBA" id="ARBA00033753"/>
    </source>
</evidence>
<dbReference type="EMBL" id="JBHPBY010000004">
    <property type="protein sequence ID" value="MFC1848705.1"/>
    <property type="molecule type" value="Genomic_DNA"/>
</dbReference>
<evidence type="ECO:0000259" key="3">
    <source>
        <dbReference type="PROSITE" id="PS51668"/>
    </source>
</evidence>
<accession>A0ABV6YR81</accession>
<dbReference type="PANTHER" id="PTHR12818">
    <property type="entry name" value="TRNA (ADENINE(37)-N6)-METHYLTRANSFERASE"/>
    <property type="match status" value="1"/>
</dbReference>
<feature type="domain" description="TsaA-like" evidence="3">
    <location>
        <begin position="7"/>
        <end position="138"/>
    </location>
</feature>
<dbReference type="PROSITE" id="PS51668">
    <property type="entry name" value="TSAA_2"/>
    <property type="match status" value="1"/>
</dbReference>
<dbReference type="NCBIfam" id="TIGR00104">
    <property type="entry name" value="tRNA_TsaA"/>
    <property type="match status" value="1"/>
</dbReference>
<dbReference type="InterPro" id="IPR036413">
    <property type="entry name" value="YaeB-like_sf"/>
</dbReference>
<sequence length="163" mass="18303">MHAEIHFKSIGIIHSPFTRLKGMPIQPAGADKCQGTVEVFPEYQAGLQDLEGFSHIILLYHFHQVKACKLMVTPFLDTAERGLFATRAPSRPNPIGISVLPLVEITNNILTVENIDILDGTPLLDIKPYVPQFDHYPVVKRGWLTKTEGKVSVQKSDDRFLEQ</sequence>
<dbReference type="InterPro" id="IPR023370">
    <property type="entry name" value="TrmO-like_N"/>
</dbReference>
<dbReference type="PANTHER" id="PTHR12818:SF0">
    <property type="entry name" value="TRNA (ADENINE(37)-N6)-METHYLTRANSFERASE"/>
    <property type="match status" value="1"/>
</dbReference>
<evidence type="ECO:0000256" key="1">
    <source>
        <dbReference type="ARBA" id="ARBA00022691"/>
    </source>
</evidence>
<protein>
    <submittedName>
        <fullName evidence="4">tRNA (N6-threonylcarbamoyladenosine(37)-N6)-methyltransferase TrmO</fullName>
    </submittedName>
</protein>
<dbReference type="Proteomes" id="UP001594351">
    <property type="component" value="Unassembled WGS sequence"/>
</dbReference>
<keyword evidence="1" id="KW-0949">S-adenosyl-L-methionine</keyword>
<dbReference type="InterPro" id="IPR036414">
    <property type="entry name" value="YaeB_N_sf"/>
</dbReference>
<comment type="caution">
    <text evidence="4">The sequence shown here is derived from an EMBL/GenBank/DDBJ whole genome shotgun (WGS) entry which is preliminary data.</text>
</comment>
<comment type="similarity">
    <text evidence="2">Belongs to the tRNA methyltransferase O family.</text>
</comment>
<proteinExistence type="inferred from homology"/>
<dbReference type="CDD" id="cd09281">
    <property type="entry name" value="UPF0066"/>
    <property type="match status" value="1"/>
</dbReference>
<evidence type="ECO:0000313" key="5">
    <source>
        <dbReference type="Proteomes" id="UP001594351"/>
    </source>
</evidence>
<name>A0ABV6YR81_UNCC1</name>
<keyword evidence="5" id="KW-1185">Reference proteome</keyword>
<evidence type="ECO:0000313" key="4">
    <source>
        <dbReference type="EMBL" id="MFC1848705.1"/>
    </source>
</evidence>
<dbReference type="SUPFAM" id="SSF118196">
    <property type="entry name" value="YaeB-like"/>
    <property type="match status" value="1"/>
</dbReference>
<reference evidence="4 5" key="1">
    <citation type="submission" date="2024-09" db="EMBL/GenBank/DDBJ databases">
        <title>Laminarin stimulates single cell rates of sulfate reduction while oxygen inhibits transcriptomic activity in coastal marine sediment.</title>
        <authorList>
            <person name="Lindsay M."/>
            <person name="Orcutt B."/>
            <person name="Emerson D."/>
            <person name="Stepanauskas R."/>
            <person name="D'Angelo T."/>
        </authorList>
    </citation>
    <scope>NUCLEOTIDE SEQUENCE [LARGE SCALE GENOMIC DNA]</scope>
    <source>
        <strain evidence="4">SAG AM-311-K15</strain>
    </source>
</reference>
<organism evidence="4 5">
    <name type="scientific">candidate division CSSED10-310 bacterium</name>
    <dbReference type="NCBI Taxonomy" id="2855610"/>
    <lineage>
        <taxon>Bacteria</taxon>
        <taxon>Bacteria division CSSED10-310</taxon>
    </lineage>
</organism>
<dbReference type="Gene3D" id="2.40.30.70">
    <property type="entry name" value="YaeB-like"/>
    <property type="match status" value="1"/>
</dbReference>
<dbReference type="InterPro" id="IPR040372">
    <property type="entry name" value="YaeB-like"/>
</dbReference>